<protein>
    <recommendedName>
        <fullName evidence="4">DUF4234 domain-containing protein</fullName>
    </recommendedName>
</protein>
<name>A0ABP3WY86_9ALTE</name>
<dbReference type="EMBL" id="BAAAFD010000008">
    <property type="protein sequence ID" value="GAA0858102.1"/>
    <property type="molecule type" value="Genomic_DNA"/>
</dbReference>
<comment type="caution">
    <text evidence="2">The sequence shown here is derived from an EMBL/GenBank/DDBJ whole genome shotgun (WGS) entry which is preliminary data.</text>
</comment>
<keyword evidence="1" id="KW-1133">Transmembrane helix</keyword>
<proteinExistence type="predicted"/>
<evidence type="ECO:0000313" key="2">
    <source>
        <dbReference type="EMBL" id="GAA0858102.1"/>
    </source>
</evidence>
<feature type="transmembrane region" description="Helical" evidence="1">
    <location>
        <begin position="91"/>
        <end position="110"/>
    </location>
</feature>
<dbReference type="Proteomes" id="UP001500359">
    <property type="component" value="Unassembled WGS sequence"/>
</dbReference>
<sequence>MSSPVRFRPARSPLLEFILHFSTLGIYSCFWFYYVVREFKYITQRSLTPFMWFFVPWFFLAQLLALPTWFNELQTTEKQLRLKPKWPSVVNVLWAASFICATLFLLVAQYVEFPEIYWLSVLIFTATLMSLLQLRINPIRETVQDVEFISRYKGFSFFEWCYLFLSVPFILFIVYTILSTASILTDIEAVEADSEYVDTEKAYKVAVSQTQWKRVKIGTYSDGTALEELKGPANDMYFLIFNNGENQTLNSMAQWRISQVYDEVSNPQCTEQREYVPSTLNVKAEVVCTGTVLGDSILITSTLLSIDGEIYEMYGNFSAVKYTFEQYKNEFLTMAKGFGAYDEN</sequence>
<dbReference type="RefSeq" id="WP_343860725.1">
    <property type="nucleotide sequence ID" value="NZ_BAAAFD010000008.1"/>
</dbReference>
<gene>
    <name evidence="2" type="ORF">GCM10009114_26420</name>
</gene>
<dbReference type="PROSITE" id="PS51257">
    <property type="entry name" value="PROKAR_LIPOPROTEIN"/>
    <property type="match status" value="1"/>
</dbReference>
<feature type="transmembrane region" description="Helical" evidence="1">
    <location>
        <begin position="12"/>
        <end position="34"/>
    </location>
</feature>
<feature type="transmembrane region" description="Helical" evidence="1">
    <location>
        <begin position="116"/>
        <end position="136"/>
    </location>
</feature>
<evidence type="ECO:0000313" key="3">
    <source>
        <dbReference type="Proteomes" id="UP001500359"/>
    </source>
</evidence>
<accession>A0ABP3WY86</accession>
<feature type="transmembrane region" description="Helical" evidence="1">
    <location>
        <begin position="50"/>
        <end position="70"/>
    </location>
</feature>
<keyword evidence="1" id="KW-0472">Membrane</keyword>
<evidence type="ECO:0000256" key="1">
    <source>
        <dbReference type="SAM" id="Phobius"/>
    </source>
</evidence>
<keyword evidence="3" id="KW-1185">Reference proteome</keyword>
<keyword evidence="1" id="KW-0812">Transmembrane</keyword>
<reference evidence="3" key="1">
    <citation type="journal article" date="2019" name="Int. J. Syst. Evol. Microbiol.">
        <title>The Global Catalogue of Microorganisms (GCM) 10K type strain sequencing project: providing services to taxonomists for standard genome sequencing and annotation.</title>
        <authorList>
            <consortium name="The Broad Institute Genomics Platform"/>
            <consortium name="The Broad Institute Genome Sequencing Center for Infectious Disease"/>
            <person name="Wu L."/>
            <person name="Ma J."/>
        </authorList>
    </citation>
    <scope>NUCLEOTIDE SEQUENCE [LARGE SCALE GENOMIC DNA]</scope>
    <source>
        <strain evidence="3">JCM 15896</strain>
    </source>
</reference>
<organism evidence="2 3">
    <name type="scientific">Aliiglaciecola litoralis</name>
    <dbReference type="NCBI Taxonomy" id="582857"/>
    <lineage>
        <taxon>Bacteria</taxon>
        <taxon>Pseudomonadati</taxon>
        <taxon>Pseudomonadota</taxon>
        <taxon>Gammaproteobacteria</taxon>
        <taxon>Alteromonadales</taxon>
        <taxon>Alteromonadaceae</taxon>
        <taxon>Aliiglaciecola</taxon>
    </lineage>
</organism>
<evidence type="ECO:0008006" key="4">
    <source>
        <dbReference type="Google" id="ProtNLM"/>
    </source>
</evidence>
<feature type="transmembrane region" description="Helical" evidence="1">
    <location>
        <begin position="157"/>
        <end position="178"/>
    </location>
</feature>